<dbReference type="RefSeq" id="WP_179279126.1">
    <property type="nucleotide sequence ID" value="NZ_FZNP01000017.1"/>
</dbReference>
<reference evidence="3" key="1">
    <citation type="submission" date="2017-06" db="EMBL/GenBank/DDBJ databases">
        <authorList>
            <person name="Varghese N."/>
            <person name="Submissions S."/>
        </authorList>
    </citation>
    <scope>NUCLEOTIDE SEQUENCE [LARGE SCALE GENOMIC DNA]</scope>
    <source>
        <strain evidence="3">DSM 44485</strain>
    </source>
</reference>
<proteinExistence type="predicted"/>
<protein>
    <submittedName>
        <fullName evidence="2">Uncharacterized protein</fullName>
    </submittedName>
</protein>
<dbReference type="EMBL" id="FZNP01000017">
    <property type="protein sequence ID" value="SNS43703.1"/>
    <property type="molecule type" value="Genomic_DNA"/>
</dbReference>
<gene>
    <name evidence="2" type="ORF">SAMN06265355_11768</name>
</gene>
<dbReference type="AlphaFoldDB" id="A0A239EI45"/>
<sequence length="46" mass="4992">MAGNGLPKKRDDWADKQPVVSGSPEDVDQVIDQVAENLGVERGKQD</sequence>
<evidence type="ECO:0000256" key="1">
    <source>
        <dbReference type="SAM" id="MobiDB-lite"/>
    </source>
</evidence>
<dbReference type="Proteomes" id="UP000198420">
    <property type="component" value="Unassembled WGS sequence"/>
</dbReference>
<accession>A0A239EI45</accession>
<evidence type="ECO:0000313" key="3">
    <source>
        <dbReference type="Proteomes" id="UP000198420"/>
    </source>
</evidence>
<organism evidence="2 3">
    <name type="scientific">Actinomadura mexicana</name>
    <dbReference type="NCBI Taxonomy" id="134959"/>
    <lineage>
        <taxon>Bacteria</taxon>
        <taxon>Bacillati</taxon>
        <taxon>Actinomycetota</taxon>
        <taxon>Actinomycetes</taxon>
        <taxon>Streptosporangiales</taxon>
        <taxon>Thermomonosporaceae</taxon>
        <taxon>Actinomadura</taxon>
    </lineage>
</organism>
<keyword evidence="3" id="KW-1185">Reference proteome</keyword>
<feature type="region of interest" description="Disordered" evidence="1">
    <location>
        <begin position="1"/>
        <end position="29"/>
    </location>
</feature>
<name>A0A239EI45_9ACTN</name>
<evidence type="ECO:0000313" key="2">
    <source>
        <dbReference type="EMBL" id="SNS43703.1"/>
    </source>
</evidence>